<dbReference type="PANTHER" id="PTHR30032:SF4">
    <property type="entry name" value="AMIDASE ENHANCER"/>
    <property type="match status" value="1"/>
</dbReference>
<dbReference type="OrthoDB" id="9773852at2"/>
<evidence type="ECO:0000313" key="4">
    <source>
        <dbReference type="Proteomes" id="UP000199004"/>
    </source>
</evidence>
<keyword evidence="1" id="KW-0732">Signal</keyword>
<protein>
    <submittedName>
        <fullName evidence="3">SpoIID/LytB domain protein</fullName>
    </submittedName>
</protein>
<accession>A0A1H0KX99</accession>
<keyword evidence="4" id="KW-1185">Reference proteome</keyword>
<feature type="domain" description="Sporulation stage II protein D amidase enhancer LytB N-terminal" evidence="2">
    <location>
        <begin position="193"/>
        <end position="277"/>
    </location>
</feature>
<dbReference type="GO" id="GO:0030288">
    <property type="term" value="C:outer membrane-bounded periplasmic space"/>
    <property type="evidence" value="ECO:0007669"/>
    <property type="project" value="TreeGrafter"/>
</dbReference>
<dbReference type="InterPro" id="IPR013693">
    <property type="entry name" value="SpoIID/LytB_N"/>
</dbReference>
<feature type="chain" id="PRO_5011719097" evidence="1">
    <location>
        <begin position="26"/>
        <end position="394"/>
    </location>
</feature>
<feature type="signal peptide" evidence="1">
    <location>
        <begin position="1"/>
        <end position="25"/>
    </location>
</feature>
<dbReference type="RefSeq" id="WP_091026857.1">
    <property type="nucleotide sequence ID" value="NZ_BKAE01000016.1"/>
</dbReference>
<dbReference type="Pfam" id="PF08486">
    <property type="entry name" value="SpoIID"/>
    <property type="match status" value="1"/>
</dbReference>
<dbReference type="STRING" id="1005944.SAMN05192576_0119"/>
<dbReference type="AlphaFoldDB" id="A0A1H0KX99"/>
<reference evidence="3 4" key="1">
    <citation type="submission" date="2016-10" db="EMBL/GenBank/DDBJ databases">
        <authorList>
            <person name="de Groot N.N."/>
        </authorList>
    </citation>
    <scope>NUCLEOTIDE SEQUENCE [LARGE SCALE GENOMIC DNA]</scope>
    <source>
        <strain evidence="3 4">CGMCC 1.11147</strain>
    </source>
</reference>
<sequence>MRLHSRLVTALSVLALVGLPGPAEAAGDTWTVPASAWVTISGHGYGHGHGMSQYGAEGAARSGLTHRQILDFYYPGTEWGRASGRVTVLISADTSDDLEVVARPGLSIRDTAGGDPVTLPAKGASRWRVAVAPNGLNRVSFKTDHWRRWRDLRGEGEFYAGGDPITLVTPSGDRAYRGRLRAVAVAPGSTARDTVNDLAMDSYLKGVVPLEIPASWSTEAVRAQAVAARTYASFERINRADGRLCDTTSCQVYGGYGAEHPASNAAVDATARKILTHGGAPAFTQFASSSGGWTSAGSVPYLAAIEDPYDDWAGNPVHDWTTRLADTAIERAWPKVGDLTRLTVTRRDGNGDWGGRVASLTITGTTGSVVVSGDTFRSVLGLRSTWLTFRVTKR</sequence>
<name>A0A1H0KX99_9ACTN</name>
<dbReference type="InterPro" id="IPR051922">
    <property type="entry name" value="Bact_Sporulation_Assoc"/>
</dbReference>
<evidence type="ECO:0000256" key="1">
    <source>
        <dbReference type="SAM" id="SignalP"/>
    </source>
</evidence>
<evidence type="ECO:0000259" key="2">
    <source>
        <dbReference type="Pfam" id="PF08486"/>
    </source>
</evidence>
<dbReference type="NCBIfam" id="TIGR02669">
    <property type="entry name" value="SpoIID_LytB"/>
    <property type="match status" value="1"/>
</dbReference>
<proteinExistence type="predicted"/>
<dbReference type="GO" id="GO:0030435">
    <property type="term" value="P:sporulation resulting in formation of a cellular spore"/>
    <property type="evidence" value="ECO:0007669"/>
    <property type="project" value="InterPro"/>
</dbReference>
<organism evidence="3 4">
    <name type="scientific">Nocardioides szechwanensis</name>
    <dbReference type="NCBI Taxonomy" id="1005944"/>
    <lineage>
        <taxon>Bacteria</taxon>
        <taxon>Bacillati</taxon>
        <taxon>Actinomycetota</taxon>
        <taxon>Actinomycetes</taxon>
        <taxon>Propionibacteriales</taxon>
        <taxon>Nocardioidaceae</taxon>
        <taxon>Nocardioides</taxon>
    </lineage>
</organism>
<evidence type="ECO:0000313" key="3">
    <source>
        <dbReference type="EMBL" id="SDO60644.1"/>
    </source>
</evidence>
<dbReference type="PANTHER" id="PTHR30032">
    <property type="entry name" value="N-ACETYLMURAMOYL-L-ALANINE AMIDASE-RELATED"/>
    <property type="match status" value="1"/>
</dbReference>
<gene>
    <name evidence="3" type="ORF">SAMN05192576_0119</name>
</gene>
<dbReference type="Proteomes" id="UP000199004">
    <property type="component" value="Unassembled WGS sequence"/>
</dbReference>
<dbReference type="InterPro" id="IPR013486">
    <property type="entry name" value="SpoIID/LytB"/>
</dbReference>
<dbReference type="EMBL" id="FNIC01000011">
    <property type="protein sequence ID" value="SDO60644.1"/>
    <property type="molecule type" value="Genomic_DNA"/>
</dbReference>